<reference evidence="1 2" key="1">
    <citation type="journal article" date="2013" name="Genome Announc.">
        <title>Complete Genome Sequence of Burkholderia sp. Strain RPE64, Bacterial Symbiont of the Bean Bug Riptortus pedestris.</title>
        <authorList>
            <person name="Shibata T.F."/>
            <person name="Maeda T."/>
            <person name="Nikoh N."/>
            <person name="Yamaguchi K."/>
            <person name="Oshima K."/>
            <person name="Hattori M."/>
            <person name="Nishiyama T."/>
            <person name="Hasebe M."/>
            <person name="Fukatsu T."/>
            <person name="Kikuchi Y."/>
            <person name="Shigenobu S."/>
        </authorList>
    </citation>
    <scope>NUCLEOTIDE SEQUENCE [LARGE SCALE GENOMIC DNA]</scope>
    <source>
        <plasmid evidence="1 2">p1</plasmid>
    </source>
</reference>
<accession>R4X0J7</accession>
<dbReference type="PATRIC" id="fig|758793.3.peg.5913"/>
<keyword evidence="2" id="KW-1185">Reference proteome</keyword>
<dbReference type="Proteomes" id="UP000013966">
    <property type="component" value="Plasmid p1"/>
</dbReference>
<name>R4X0J7_9BURK</name>
<keyword evidence="1" id="KW-0614">Plasmid</keyword>
<dbReference type="EMBL" id="AP013061">
    <property type="protein sequence ID" value="BAN27705.1"/>
    <property type="molecule type" value="Genomic_DNA"/>
</dbReference>
<dbReference type="AlphaFoldDB" id="R4X0J7"/>
<dbReference type="HOGENOM" id="CLU_2932372_0_0_4"/>
<gene>
    <name evidence="1" type="ORF">BRPE64_DCDS07690</name>
</gene>
<geneLocation type="plasmid" evidence="1 2">
    <name>p1</name>
</geneLocation>
<sequence>MIFFVRCLEQKTSAKINRRDDRARQRLNKKTACIICVHAMNKKVDFFLWTCPNFFCESNS</sequence>
<proteinExistence type="predicted"/>
<evidence type="ECO:0000313" key="2">
    <source>
        <dbReference type="Proteomes" id="UP000013966"/>
    </source>
</evidence>
<evidence type="ECO:0000313" key="1">
    <source>
        <dbReference type="EMBL" id="BAN27705.1"/>
    </source>
</evidence>
<reference evidence="1 2" key="2">
    <citation type="journal article" date="2018" name="Int. J. Syst. Evol. Microbiol.">
        <title>Burkholderia insecticola sp. nov., a gut symbiotic bacterium of the bean bug Riptortus pedestris.</title>
        <authorList>
            <person name="Takeshita K."/>
            <person name="Tamaki H."/>
            <person name="Ohbayashi T."/>
            <person name="Meng X.-Y."/>
            <person name="Sone T."/>
            <person name="Mitani Y."/>
            <person name="Peeters C."/>
            <person name="Kikuchi Y."/>
            <person name="Vandamme P."/>
        </authorList>
    </citation>
    <scope>NUCLEOTIDE SEQUENCE [LARGE SCALE GENOMIC DNA]</scope>
    <source>
        <strain evidence="1">RPE64</strain>
        <plasmid evidence="1 2">p1</plasmid>
    </source>
</reference>
<organism evidence="1 2">
    <name type="scientific">Caballeronia insecticola</name>
    <dbReference type="NCBI Taxonomy" id="758793"/>
    <lineage>
        <taxon>Bacteria</taxon>
        <taxon>Pseudomonadati</taxon>
        <taxon>Pseudomonadota</taxon>
        <taxon>Betaproteobacteria</taxon>
        <taxon>Burkholderiales</taxon>
        <taxon>Burkholderiaceae</taxon>
        <taxon>Caballeronia</taxon>
    </lineage>
</organism>
<dbReference type="KEGG" id="buo:BRPE64_DCDS07690"/>
<protein>
    <submittedName>
        <fullName evidence="1">Uncharacterized protein</fullName>
    </submittedName>
</protein>